<evidence type="ECO:0000256" key="4">
    <source>
        <dbReference type="ARBA" id="ARBA00022452"/>
    </source>
</evidence>
<geneLocation type="plasmid" evidence="20 21">
    <name>pSS37A-Re-2</name>
</geneLocation>
<feature type="signal peptide" evidence="17">
    <location>
        <begin position="1"/>
        <end position="25"/>
    </location>
</feature>
<dbReference type="NCBIfam" id="TIGR01783">
    <property type="entry name" value="TonB-siderophor"/>
    <property type="match status" value="1"/>
</dbReference>
<keyword evidence="9" id="KW-0406">Ion transport</keyword>
<feature type="compositionally biased region" description="Low complexity" evidence="16">
    <location>
        <begin position="40"/>
        <end position="53"/>
    </location>
</feature>
<keyword evidence="6 14" id="KW-0812">Transmembrane</keyword>
<dbReference type="PANTHER" id="PTHR32552">
    <property type="entry name" value="FERRICHROME IRON RECEPTOR-RELATED"/>
    <property type="match status" value="1"/>
</dbReference>
<dbReference type="Pfam" id="PF07715">
    <property type="entry name" value="Plug"/>
    <property type="match status" value="1"/>
</dbReference>
<dbReference type="CDD" id="cd01347">
    <property type="entry name" value="ligand_gated_channel"/>
    <property type="match status" value="1"/>
</dbReference>
<dbReference type="PROSITE" id="PS52016">
    <property type="entry name" value="TONB_DEPENDENT_REC_3"/>
    <property type="match status" value="1"/>
</dbReference>
<evidence type="ECO:0000256" key="16">
    <source>
        <dbReference type="SAM" id="MobiDB-lite"/>
    </source>
</evidence>
<evidence type="ECO:0000256" key="8">
    <source>
        <dbReference type="ARBA" id="ARBA00023004"/>
    </source>
</evidence>
<dbReference type="InterPro" id="IPR010105">
    <property type="entry name" value="TonB_sidphr_rcpt"/>
</dbReference>
<evidence type="ECO:0000256" key="7">
    <source>
        <dbReference type="ARBA" id="ARBA00022729"/>
    </source>
</evidence>
<dbReference type="Proteomes" id="UP001317629">
    <property type="component" value="Plasmid pSS37A-Re-2"/>
</dbReference>
<keyword evidence="3 14" id="KW-0813">Transport</keyword>
<dbReference type="Gene3D" id="2.40.170.20">
    <property type="entry name" value="TonB-dependent receptor, beta-barrel domain"/>
    <property type="match status" value="1"/>
</dbReference>
<keyword evidence="5" id="KW-0410">Iron transport</keyword>
<evidence type="ECO:0000313" key="21">
    <source>
        <dbReference type="Proteomes" id="UP001317629"/>
    </source>
</evidence>
<evidence type="ECO:0000256" key="5">
    <source>
        <dbReference type="ARBA" id="ARBA00022496"/>
    </source>
</evidence>
<dbReference type="EMBL" id="AP027144">
    <property type="protein sequence ID" value="BDV36398.1"/>
    <property type="molecule type" value="Genomic_DNA"/>
</dbReference>
<keyword evidence="21" id="KW-1185">Reference proteome</keyword>
<evidence type="ECO:0000256" key="10">
    <source>
        <dbReference type="ARBA" id="ARBA00023077"/>
    </source>
</evidence>
<sequence>MLLRVFTRGVSAGALTLAFSTWAVAQQSLPTIDVGGQRRAAAARTPAQRGQAASVGSVGQPSTAVPLNTSGPRLEPKTPTEAYIVRNADSATKMDVPIKEIPQSIEVIPRQVLVDQQVTNLKDAVSNASGVLSNNLEGLGAQFHIRGFRQNFIFRNALSLSQFTSMPMLVDTANVERVEVLKGPSSILFGRADPGGVINIVTKQPLDEPLYRVDQQVGSYDHYRTQWDVSAPIAEVPGLAYRVSGAYQNNGSFRQFQGGRSAFLAPVVRYSPSAWTEFTAEAELLTSRIQQDLGLPSGSLFGPLIAPLPHTRSFQEANDPKDTFDRYLVSYNFRQNLNEDWKVTNRFLYQDSRSASNMLSNAGFGQFAYDTSFNPEQFFQMNRQTQFQDFKRYNLSTNIDLSGKFEALGAKHNFLFGLDYANLGYDYVYNFGFDNYPINIYAPVYGTVPNSAFYDSVIGRGYKSSSSVVARQKGMYVQDYITWFDRLHLMIGARYDIADLTRGKSRSNFDLFPVLASDKELAIAARLRQPTTISTGWSPRVGAVFDILPELSAYASYSRSFGPQAAFDAKSVALPPERALQWEVGFKAQPLPGLLATLAFYQITKSNVATALLGTVGVSQLAGLQRSRGVEFDLIGALTDRMTVIANYAYINAKVIDDNAPNRLNPFGLLDSAVFGAQGGFLGNHLEFAPRHSGKLFLTYDFGDNGLGFRAGGGVTASTNWWGDLQNTFVMPGFARLDGFASYTAELYGHRVTAQLNLQNINNVRYFDAVDDTFNYNTAPKFRIPARPFTAVGALSFKW</sequence>
<dbReference type="InterPro" id="IPR036942">
    <property type="entry name" value="Beta-barrel_TonB_sf"/>
</dbReference>
<evidence type="ECO:0000256" key="6">
    <source>
        <dbReference type="ARBA" id="ARBA00022692"/>
    </source>
</evidence>
<evidence type="ECO:0000256" key="14">
    <source>
        <dbReference type="PROSITE-ProRule" id="PRU01360"/>
    </source>
</evidence>
<evidence type="ECO:0000256" key="3">
    <source>
        <dbReference type="ARBA" id="ARBA00022448"/>
    </source>
</evidence>
<dbReference type="PANTHER" id="PTHR32552:SF68">
    <property type="entry name" value="FERRICHROME OUTER MEMBRANE TRANSPORTER_PHAGE RECEPTOR"/>
    <property type="match status" value="1"/>
</dbReference>
<comment type="similarity">
    <text evidence="2 14 15">Belongs to the TonB-dependent receptor family.</text>
</comment>
<protein>
    <submittedName>
        <fullName evidence="20">Ligand-gated channel</fullName>
    </submittedName>
</protein>
<dbReference type="RefSeq" id="WP_281932690.1">
    <property type="nucleotide sequence ID" value="NZ_AP027144.1"/>
</dbReference>
<evidence type="ECO:0000256" key="2">
    <source>
        <dbReference type="ARBA" id="ARBA00009810"/>
    </source>
</evidence>
<feature type="region of interest" description="Disordered" evidence="16">
    <location>
        <begin position="40"/>
        <end position="79"/>
    </location>
</feature>
<dbReference type="Pfam" id="PF00593">
    <property type="entry name" value="TonB_dep_Rec_b-barrel"/>
    <property type="match status" value="1"/>
</dbReference>
<evidence type="ECO:0000256" key="13">
    <source>
        <dbReference type="ARBA" id="ARBA00023237"/>
    </source>
</evidence>
<keyword evidence="11 14" id="KW-0472">Membrane</keyword>
<evidence type="ECO:0000256" key="12">
    <source>
        <dbReference type="ARBA" id="ARBA00023170"/>
    </source>
</evidence>
<feature type="domain" description="TonB-dependent receptor-like beta-barrel" evidence="18">
    <location>
        <begin position="306"/>
        <end position="761"/>
    </location>
</feature>
<keyword evidence="20" id="KW-0614">Plasmid</keyword>
<feature type="chain" id="PRO_5045198450" evidence="17">
    <location>
        <begin position="26"/>
        <end position="799"/>
    </location>
</feature>
<dbReference type="InterPro" id="IPR039426">
    <property type="entry name" value="TonB-dep_rcpt-like"/>
</dbReference>
<keyword evidence="13 14" id="KW-0998">Cell outer membrane</keyword>
<organism evidence="20 21">
    <name type="scientific">Methylocystis iwaonis</name>
    <dbReference type="NCBI Taxonomy" id="2885079"/>
    <lineage>
        <taxon>Bacteria</taxon>
        <taxon>Pseudomonadati</taxon>
        <taxon>Pseudomonadota</taxon>
        <taxon>Alphaproteobacteria</taxon>
        <taxon>Hyphomicrobiales</taxon>
        <taxon>Methylocystaceae</taxon>
        <taxon>Methylocystis</taxon>
    </lineage>
</organism>
<gene>
    <name evidence="20" type="ORF">SS37A_39280</name>
</gene>
<evidence type="ECO:0000256" key="15">
    <source>
        <dbReference type="RuleBase" id="RU003357"/>
    </source>
</evidence>
<evidence type="ECO:0000256" key="11">
    <source>
        <dbReference type="ARBA" id="ARBA00023136"/>
    </source>
</evidence>
<name>A0ABM8EEE2_9HYPH</name>
<reference evidence="20 21" key="1">
    <citation type="journal article" date="2023" name="Int. J. Syst. Evol. Microbiol.">
        <title>Methylocystis iwaonis sp. nov., a type II methane-oxidizing bacterium from surface soil of a rice paddy field in Japan, and emended description of the genus Methylocystis (ex Whittenbury et al. 1970) Bowman et al. 1993.</title>
        <authorList>
            <person name="Kaise H."/>
            <person name="Sawadogo J.B."/>
            <person name="Alam M.S."/>
            <person name="Ueno C."/>
            <person name="Dianou D."/>
            <person name="Shinjo R."/>
            <person name="Asakawa S."/>
        </authorList>
    </citation>
    <scope>NUCLEOTIDE SEQUENCE [LARGE SCALE GENOMIC DNA]</scope>
    <source>
        <strain evidence="20 21">SS37A-Re</strain>
    </source>
</reference>
<keyword evidence="4 14" id="KW-1134">Transmembrane beta strand</keyword>
<accession>A0ABM8EEE2</accession>
<keyword evidence="12" id="KW-0675">Receptor</keyword>
<evidence type="ECO:0000256" key="17">
    <source>
        <dbReference type="SAM" id="SignalP"/>
    </source>
</evidence>
<evidence type="ECO:0000256" key="9">
    <source>
        <dbReference type="ARBA" id="ARBA00023065"/>
    </source>
</evidence>
<proteinExistence type="inferred from homology"/>
<dbReference type="InterPro" id="IPR000531">
    <property type="entry name" value="Beta-barrel_TonB"/>
</dbReference>
<evidence type="ECO:0000259" key="19">
    <source>
        <dbReference type="Pfam" id="PF07715"/>
    </source>
</evidence>
<dbReference type="InterPro" id="IPR012910">
    <property type="entry name" value="Plug_dom"/>
</dbReference>
<keyword evidence="10 15" id="KW-0798">TonB box</keyword>
<evidence type="ECO:0000313" key="20">
    <source>
        <dbReference type="EMBL" id="BDV36398.1"/>
    </source>
</evidence>
<evidence type="ECO:0000259" key="18">
    <source>
        <dbReference type="Pfam" id="PF00593"/>
    </source>
</evidence>
<feature type="compositionally biased region" description="Polar residues" evidence="16">
    <location>
        <begin position="57"/>
        <end position="71"/>
    </location>
</feature>
<keyword evidence="7 17" id="KW-0732">Signal</keyword>
<evidence type="ECO:0000256" key="1">
    <source>
        <dbReference type="ARBA" id="ARBA00004571"/>
    </source>
</evidence>
<feature type="domain" description="TonB-dependent receptor plug" evidence="19">
    <location>
        <begin position="98"/>
        <end position="197"/>
    </location>
</feature>
<keyword evidence="8" id="KW-0408">Iron</keyword>
<dbReference type="Gene3D" id="2.170.130.10">
    <property type="entry name" value="TonB-dependent receptor, plug domain"/>
    <property type="match status" value="1"/>
</dbReference>
<dbReference type="InterPro" id="IPR037066">
    <property type="entry name" value="Plug_dom_sf"/>
</dbReference>
<comment type="subcellular location">
    <subcellularLocation>
        <location evidence="1 14">Cell outer membrane</location>
        <topology evidence="1 14">Multi-pass membrane protein</topology>
    </subcellularLocation>
</comment>
<dbReference type="SUPFAM" id="SSF56935">
    <property type="entry name" value="Porins"/>
    <property type="match status" value="1"/>
</dbReference>